<evidence type="ECO:0000313" key="3">
    <source>
        <dbReference type="Proteomes" id="UP000319756"/>
    </source>
</evidence>
<dbReference type="OrthoDB" id="2974161at2"/>
<feature type="transmembrane region" description="Helical" evidence="1">
    <location>
        <begin position="30"/>
        <end position="51"/>
    </location>
</feature>
<keyword evidence="1" id="KW-0472">Membrane</keyword>
<sequence length="69" mass="7821">MDYIVFILGAAFFGAGFFLLLLFLYWKKQLVLPFVFMILGVIFCFIGLVIADPLTHEAFYPSLNGRPGQ</sequence>
<protein>
    <submittedName>
        <fullName evidence="2">Uncharacterized protein</fullName>
    </submittedName>
</protein>
<proteinExistence type="predicted"/>
<feature type="transmembrane region" description="Helical" evidence="1">
    <location>
        <begin position="6"/>
        <end position="25"/>
    </location>
</feature>
<keyword evidence="3" id="KW-1185">Reference proteome</keyword>
<dbReference type="EMBL" id="CP035485">
    <property type="protein sequence ID" value="QDI89924.1"/>
    <property type="molecule type" value="Genomic_DNA"/>
</dbReference>
<name>A0A514LDM7_9BACI</name>
<evidence type="ECO:0000313" key="2">
    <source>
        <dbReference type="EMBL" id="QDI89924.1"/>
    </source>
</evidence>
<keyword evidence="1" id="KW-0812">Transmembrane</keyword>
<evidence type="ECO:0000256" key="1">
    <source>
        <dbReference type="SAM" id="Phobius"/>
    </source>
</evidence>
<dbReference type="RefSeq" id="WP_142086566.1">
    <property type="nucleotide sequence ID" value="NZ_CP035485.1"/>
</dbReference>
<organism evidence="2 3">
    <name type="scientific">Salicibibacter halophilus</name>
    <dbReference type="NCBI Taxonomy" id="2502791"/>
    <lineage>
        <taxon>Bacteria</taxon>
        <taxon>Bacillati</taxon>
        <taxon>Bacillota</taxon>
        <taxon>Bacilli</taxon>
        <taxon>Bacillales</taxon>
        <taxon>Bacillaceae</taxon>
        <taxon>Salicibibacter</taxon>
    </lineage>
</organism>
<dbReference type="Proteomes" id="UP000319756">
    <property type="component" value="Chromosome"/>
</dbReference>
<accession>A0A514LDM7</accession>
<keyword evidence="1" id="KW-1133">Transmembrane helix</keyword>
<reference evidence="3" key="1">
    <citation type="submission" date="2019-01" db="EMBL/GenBank/DDBJ databases">
        <title>Genomic analysis of Salicibibacter sp. NKC3-5.</title>
        <authorList>
            <person name="Oh Y.J."/>
        </authorList>
    </citation>
    <scope>NUCLEOTIDE SEQUENCE [LARGE SCALE GENOMIC DNA]</scope>
    <source>
        <strain evidence="3">NKC3-5</strain>
    </source>
</reference>
<dbReference type="KEGG" id="sale:EPH95_01030"/>
<gene>
    <name evidence="2" type="ORF">EPH95_01030</name>
</gene>
<dbReference type="AlphaFoldDB" id="A0A514LDM7"/>